<dbReference type="GO" id="GO:0045815">
    <property type="term" value="P:transcription initiation-coupled chromatin remodeling"/>
    <property type="evidence" value="ECO:0007669"/>
    <property type="project" value="TreeGrafter"/>
</dbReference>
<dbReference type="InterPro" id="IPR003959">
    <property type="entry name" value="ATPase_AAA_core"/>
</dbReference>
<dbReference type="STRING" id="759272.G0SHE5"/>
<feature type="compositionally biased region" description="Basic and acidic residues" evidence="10">
    <location>
        <begin position="7"/>
        <end position="18"/>
    </location>
</feature>
<dbReference type="GO" id="GO:0005634">
    <property type="term" value="C:nucleus"/>
    <property type="evidence" value="ECO:0007669"/>
    <property type="project" value="UniProtKB-SubCell"/>
</dbReference>
<dbReference type="RefSeq" id="XP_006697252.1">
    <property type="nucleotide sequence ID" value="XM_006697189.1"/>
</dbReference>
<dbReference type="KEGG" id="cthr:CTHT_0069740"/>
<feature type="region of interest" description="Disordered" evidence="10">
    <location>
        <begin position="1"/>
        <end position="496"/>
    </location>
</feature>
<dbReference type="GeneID" id="18261012"/>
<feature type="compositionally biased region" description="Acidic residues" evidence="10">
    <location>
        <begin position="109"/>
        <end position="133"/>
    </location>
</feature>
<feature type="compositionally biased region" description="Basic residues" evidence="10">
    <location>
        <begin position="431"/>
        <end position="440"/>
    </location>
</feature>
<sequence length="1852" mass="203293">MVKRKRDPLEGFDPNKSDPEDENFDPEEERATSRSKKSRSSKAKSSRKRSNRYRGSDITDDSDDVFDSEEDASFNESEDEEDEDLPLTSTGRRMRRAALRHASYKESTDDGEEEEGQEEEDVIKDSDDGEPAMEDIPAKPQGRPSKIVVLKTNPRATRAALNRNKEEQPAPTPRPVTRRTRARTEEIEEDFVELSASGRHAQPARASRSRSPEAMVRTTRSTRGGKGLKKVPEPIEEATQETELREEDAEGETNELALTKTGDESEHAGGEDNAAQTEDIPMEDQQEEKAEEENVPAAAEDDDDEDDAPRTRRSTRRATAAAAAATEEAGAETQNSGRGRRLTRGRSRKAQEPSSDFEPVEDSDENDGSEGEAEKNDDEGENESTPTPRGRRTRGRSRRSRRRDSSDDDEIEIDKDELAEELEELRASSTSRRRRTRRRSPSIQYEERITKKRRTKPVDYSIPPIDAVLLAEEEDEDEPPAATPARNRRGGRGASSSVWERALNTTYGPFGGGGGPGALLGGPWGTGATAGVDSDSSDDEMAGRTVGMTPTTTGPAVGLFNPVGADGIAATPQVGRVKNQKMFADADPLGVDMTVDFSKVGGLDNHINQLKEMVQLPLLYPELFQKFHVTPPRGVLFHGPPGTGKTLLARALANSVGAGGRRISFYMRKGADALSKWVGEAEKQLRLLFEEAKRTQPSIIFFDEIDGLAPVRSSKQEQIHASIVSTLLALMDGMDNRGQVIVIGATNRPDNIDPALRRPGRFDREFYFPLPDLEARRAIIDIHTRDWGLSDEFKNALAENTKGYGGADLRALCTEAALNAIQRTYPQIYRSKEKLVVDPDKIQITATDFMISVKRMIPSSERSTASSATPLPKLVEPLLKNQYQAILRVLDNILPRQKKITALEEAEYEPIEDADHGFGREAMAQEFERCRIFRPRLLITGHPGMGQAYLAAAVLHHLEGVHVQTMDLGSLMGDGRPLEQVIVSKFVEVKRHKPGVIFIPEVDVWWNSMTDVAITTFISMLRSIPPSDPILLLATAQCPPAELPIEILRDLFGFSKKNRVVIEKPTRNNRLEFFSNIIDHIRKLPPEFPDPANRKKRVLEDLPVAPPPPPRTLTKEEIRAQRKQDLHHLNLLKMRLQPIMDQINRKYRKFRQPVIPLSQIQYLFEEADPNYVRPDIEDDSSRPYEIATDKEGVPGIREKATGKFFYNLETTTIEERLANGYYARPIDFYKDINRLYLDAKNIGDRDRALKANELRTNVEVDVHDIAISLASMGIKFDEIYERQLQRAREAEERARKKAALQQVVDKVQSEIMGDADADGDSDSQGPVGMGLSMTKMARVANSRRTTTTAATAARFQPIMSPESKRHQDGADSHRLTNGTSSTSRQDGEDVHMSGVDDETQPLSFPRAEMSSPVQWPHFGPRTHLESSMRATQGTHLSQRSAITTVPPGVAPSAIANEASTTKTSELSSHRTSTGWGTQNTNGTAHGPEENSLIDTQEQGVHFQQASQPLLPSGSQSSTSGSWAHSQAAAIAAGLLPARLGVMPPPPGRGSSDNTPSSSQQNVPGKPSVTSLGNILNPEEHPGNGSGSGVGPSQPSNNARASHNNNQSGPSSGSSAGSFATPHTPRSGGGAPSAGIPANLVGALRASGRSIVSSQQAVIHEGLLEEFRQTLAERTVGCSVEQLEQIYRELMDVIWHTRHEWNRMAVLSTLTSVFNDTIEDIQLVQGELVGSEKKKEHEHRTAALMAAAAKAAEEAGQGLAQLMEKMQAQGQVQQSDGSQADVVLESVEGLGGVAAVAPATAASAGASEQGRVQGKGQSSQRQSSQGQSQEQSQGRSRGKDDEPWVYLRGDMVA</sequence>
<dbReference type="PANTHER" id="PTHR23069:SF0">
    <property type="entry name" value="TAT-BINDING HOMOLOG 7"/>
    <property type="match status" value="1"/>
</dbReference>
<dbReference type="FunFam" id="3.40.50.300:FF:000061">
    <property type="entry name" value="ATPase family, AAA domain-containing 2"/>
    <property type="match status" value="1"/>
</dbReference>
<dbReference type="InterPro" id="IPR003593">
    <property type="entry name" value="AAA+_ATPase"/>
</dbReference>
<dbReference type="Pfam" id="PF00004">
    <property type="entry name" value="AAA"/>
    <property type="match status" value="2"/>
</dbReference>
<feature type="compositionally biased region" description="Basic residues" evidence="10">
    <location>
        <begin position="338"/>
        <end position="348"/>
    </location>
</feature>
<protein>
    <recommendedName>
        <fullName evidence="11">AAA+ ATPase domain-containing protein</fullName>
    </recommendedName>
</protein>
<dbReference type="InterPro" id="IPR003960">
    <property type="entry name" value="ATPase_AAA_CS"/>
</dbReference>
<dbReference type="Pfam" id="PF17862">
    <property type="entry name" value="AAA_lid_3"/>
    <property type="match status" value="1"/>
</dbReference>
<feature type="compositionally biased region" description="Polar residues" evidence="10">
    <location>
        <begin position="1428"/>
        <end position="1437"/>
    </location>
</feature>
<feature type="region of interest" description="Disordered" evidence="10">
    <location>
        <begin position="1538"/>
        <end position="1633"/>
    </location>
</feature>
<dbReference type="OrthoDB" id="5421at2759"/>
<dbReference type="Proteomes" id="UP000008066">
    <property type="component" value="Unassembled WGS sequence"/>
</dbReference>
<feature type="compositionally biased region" description="Polar residues" evidence="10">
    <location>
        <begin position="1375"/>
        <end position="1384"/>
    </location>
</feature>
<feature type="compositionally biased region" description="Acidic residues" evidence="10">
    <location>
        <begin position="234"/>
        <end position="253"/>
    </location>
</feature>
<feature type="compositionally biased region" description="Acidic residues" evidence="10">
    <location>
        <begin position="280"/>
        <end position="307"/>
    </location>
</feature>
<feature type="compositionally biased region" description="Acidic residues" evidence="10">
    <location>
        <begin position="19"/>
        <end position="28"/>
    </location>
</feature>
<dbReference type="CDD" id="cd00009">
    <property type="entry name" value="AAA"/>
    <property type="match status" value="1"/>
</dbReference>
<keyword evidence="6" id="KW-0378">Hydrolase</keyword>
<dbReference type="CDD" id="cd05491">
    <property type="entry name" value="Bromo_TBP7_like"/>
    <property type="match status" value="1"/>
</dbReference>
<feature type="compositionally biased region" description="Low complexity" evidence="10">
    <location>
        <begin position="1343"/>
        <end position="1354"/>
    </location>
</feature>
<dbReference type="HOGENOM" id="CLU_000536_1_2_1"/>
<comment type="subcellular location">
    <subcellularLocation>
        <location evidence="2">Chromosome</location>
    </subcellularLocation>
    <subcellularLocation>
        <location evidence="1">Nucleus</location>
    </subcellularLocation>
</comment>
<accession>G0SHE5</accession>
<dbReference type="Gene3D" id="3.40.50.300">
    <property type="entry name" value="P-loop containing nucleotide triphosphate hydrolases"/>
    <property type="match status" value="2"/>
</dbReference>
<feature type="compositionally biased region" description="Basic residues" evidence="10">
    <location>
        <begin position="33"/>
        <end position="52"/>
    </location>
</feature>
<dbReference type="InterPro" id="IPR027417">
    <property type="entry name" value="P-loop_NTPase"/>
</dbReference>
<evidence type="ECO:0000256" key="1">
    <source>
        <dbReference type="ARBA" id="ARBA00004123"/>
    </source>
</evidence>
<dbReference type="OMA" id="VTPKDFM"/>
<evidence type="ECO:0000259" key="11">
    <source>
        <dbReference type="SMART" id="SM00382"/>
    </source>
</evidence>
<organism evidence="13">
    <name type="scientific">Chaetomium thermophilum (strain DSM 1495 / CBS 144.50 / IMI 039719)</name>
    <name type="common">Thermochaetoides thermophila</name>
    <dbReference type="NCBI Taxonomy" id="759272"/>
    <lineage>
        <taxon>Eukaryota</taxon>
        <taxon>Fungi</taxon>
        <taxon>Dikarya</taxon>
        <taxon>Ascomycota</taxon>
        <taxon>Pezizomycotina</taxon>
        <taxon>Sordariomycetes</taxon>
        <taxon>Sordariomycetidae</taxon>
        <taxon>Sordariales</taxon>
        <taxon>Chaetomiaceae</taxon>
        <taxon>Thermochaetoides</taxon>
    </lineage>
</organism>
<dbReference type="InterPro" id="IPR045199">
    <property type="entry name" value="ATAD2-like"/>
</dbReference>
<dbReference type="PANTHER" id="PTHR23069">
    <property type="entry name" value="AAA DOMAIN-CONTAINING"/>
    <property type="match status" value="1"/>
</dbReference>
<keyword evidence="4" id="KW-0158">Chromosome</keyword>
<dbReference type="Gene3D" id="1.10.8.60">
    <property type="match status" value="1"/>
</dbReference>
<evidence type="ECO:0000256" key="5">
    <source>
        <dbReference type="ARBA" id="ARBA00022741"/>
    </source>
</evidence>
<feature type="region of interest" description="Disordered" evidence="10">
    <location>
        <begin position="1803"/>
        <end position="1852"/>
    </location>
</feature>
<dbReference type="GO" id="GO:0005524">
    <property type="term" value="F:ATP binding"/>
    <property type="evidence" value="ECO:0007669"/>
    <property type="project" value="UniProtKB-KW"/>
</dbReference>
<evidence type="ECO:0000313" key="13">
    <source>
        <dbReference type="Proteomes" id="UP000008066"/>
    </source>
</evidence>
<feature type="compositionally biased region" description="Acidic residues" evidence="10">
    <location>
        <begin position="358"/>
        <end position="382"/>
    </location>
</feature>
<dbReference type="GO" id="GO:0000785">
    <property type="term" value="C:chromatin"/>
    <property type="evidence" value="ECO:0007669"/>
    <property type="project" value="UniProtKB-ARBA"/>
</dbReference>
<evidence type="ECO:0000256" key="4">
    <source>
        <dbReference type="ARBA" id="ARBA00022454"/>
    </source>
</evidence>
<feature type="compositionally biased region" description="Low complexity" evidence="10">
    <location>
        <begin position="1803"/>
        <end position="1834"/>
    </location>
</feature>
<reference evidence="12 13" key="1">
    <citation type="journal article" date="2011" name="Cell">
        <title>Insight into structure and assembly of the nuclear pore complex by utilizing the genome of a eukaryotic thermophile.</title>
        <authorList>
            <person name="Amlacher S."/>
            <person name="Sarges P."/>
            <person name="Flemming D."/>
            <person name="van Noort V."/>
            <person name="Kunze R."/>
            <person name="Devos D.P."/>
            <person name="Arumugam M."/>
            <person name="Bork P."/>
            <person name="Hurt E."/>
        </authorList>
    </citation>
    <scope>NUCLEOTIDE SEQUENCE [LARGE SCALE GENOMIC DNA]</scope>
    <source>
        <strain evidence="13">DSM 1495 / CBS 144.50 / IMI 039719</strain>
    </source>
</reference>
<feature type="compositionally biased region" description="Low complexity" evidence="10">
    <location>
        <begin position="1590"/>
        <end position="1617"/>
    </location>
</feature>
<feature type="compositionally biased region" description="Basic and acidic residues" evidence="10">
    <location>
        <begin position="261"/>
        <end position="270"/>
    </location>
</feature>
<dbReference type="FunFam" id="1.10.8.60:FF:000016">
    <property type="entry name" value="ATPase family AAA domain-containing protein 2B"/>
    <property type="match status" value="1"/>
</dbReference>
<feature type="compositionally biased region" description="Acidic residues" evidence="10">
    <location>
        <begin position="406"/>
        <end position="423"/>
    </location>
</feature>
<dbReference type="GO" id="GO:0042393">
    <property type="term" value="F:histone binding"/>
    <property type="evidence" value="ECO:0007669"/>
    <property type="project" value="UniProtKB-ARBA"/>
</dbReference>
<evidence type="ECO:0000256" key="9">
    <source>
        <dbReference type="ARBA" id="ARBA00023242"/>
    </source>
</evidence>
<keyword evidence="5" id="KW-0547">Nucleotide-binding</keyword>
<dbReference type="PROSITE" id="PS00674">
    <property type="entry name" value="AAA"/>
    <property type="match status" value="1"/>
</dbReference>
<feature type="compositionally biased region" description="Low complexity" evidence="10">
    <location>
        <begin position="1503"/>
        <end position="1524"/>
    </location>
</feature>
<dbReference type="GO" id="GO:0016887">
    <property type="term" value="F:ATP hydrolysis activity"/>
    <property type="evidence" value="ECO:0007669"/>
    <property type="project" value="InterPro"/>
</dbReference>
<name>G0SHE5_CHATD</name>
<evidence type="ECO:0000256" key="10">
    <source>
        <dbReference type="SAM" id="MobiDB-lite"/>
    </source>
</evidence>
<feature type="compositionally biased region" description="Basic residues" evidence="10">
    <location>
        <begin position="389"/>
        <end position="402"/>
    </location>
</feature>
<dbReference type="GO" id="GO:0006337">
    <property type="term" value="P:nucleosome disassembly"/>
    <property type="evidence" value="ECO:0007669"/>
    <property type="project" value="TreeGrafter"/>
</dbReference>
<feature type="domain" description="AAA+ ATPase" evidence="11">
    <location>
        <begin position="933"/>
        <end position="1066"/>
    </location>
</feature>
<evidence type="ECO:0000256" key="8">
    <source>
        <dbReference type="ARBA" id="ARBA00023117"/>
    </source>
</evidence>
<keyword evidence="13" id="KW-1185">Reference proteome</keyword>
<feature type="region of interest" description="Disordered" evidence="10">
    <location>
        <begin position="1458"/>
        <end position="1524"/>
    </location>
</feature>
<evidence type="ECO:0000313" key="12">
    <source>
        <dbReference type="EMBL" id="EGS17634.1"/>
    </source>
</evidence>
<dbReference type="InterPro" id="IPR041569">
    <property type="entry name" value="AAA_lid_3"/>
</dbReference>
<feature type="compositionally biased region" description="Basic and acidic residues" evidence="10">
    <location>
        <begin position="1362"/>
        <end position="1374"/>
    </location>
</feature>
<dbReference type="SUPFAM" id="SSF52540">
    <property type="entry name" value="P-loop containing nucleoside triphosphate hydrolases"/>
    <property type="match status" value="2"/>
</dbReference>
<dbReference type="GO" id="GO:0003682">
    <property type="term" value="F:chromatin binding"/>
    <property type="evidence" value="ECO:0007669"/>
    <property type="project" value="TreeGrafter"/>
</dbReference>
<feature type="compositionally biased region" description="Low complexity" evidence="10">
    <location>
        <begin position="317"/>
        <end position="337"/>
    </location>
</feature>
<dbReference type="eggNOG" id="KOG0732">
    <property type="taxonomic scope" value="Eukaryota"/>
</dbReference>
<proteinExistence type="inferred from homology"/>
<feature type="domain" description="AAA+ ATPase" evidence="11">
    <location>
        <begin position="631"/>
        <end position="772"/>
    </location>
</feature>
<comment type="similarity">
    <text evidence="3">Belongs to the AAA ATPase family.</text>
</comment>
<evidence type="ECO:0000256" key="7">
    <source>
        <dbReference type="ARBA" id="ARBA00022840"/>
    </source>
</evidence>
<evidence type="ECO:0000256" key="6">
    <source>
        <dbReference type="ARBA" id="ARBA00022801"/>
    </source>
</evidence>
<evidence type="ECO:0000256" key="2">
    <source>
        <dbReference type="ARBA" id="ARBA00004286"/>
    </source>
</evidence>
<feature type="compositionally biased region" description="Polar residues" evidence="10">
    <location>
        <begin position="1550"/>
        <end position="1573"/>
    </location>
</feature>
<dbReference type="GO" id="GO:0006334">
    <property type="term" value="P:nucleosome assembly"/>
    <property type="evidence" value="ECO:0007669"/>
    <property type="project" value="TreeGrafter"/>
</dbReference>
<dbReference type="SMART" id="SM00382">
    <property type="entry name" value="AAA"/>
    <property type="match status" value="2"/>
</dbReference>
<dbReference type="GO" id="GO:0140674">
    <property type="term" value="F:ATP-dependent histone chaperone activity"/>
    <property type="evidence" value="ECO:0007669"/>
    <property type="project" value="UniProtKB-ARBA"/>
</dbReference>
<dbReference type="FunFam" id="3.40.50.300:FF:001218">
    <property type="entry name" value="AAA family ATPase, putative"/>
    <property type="match status" value="1"/>
</dbReference>
<keyword evidence="8" id="KW-0103">Bromodomain</keyword>
<gene>
    <name evidence="12" type="ORF">CTHT_0069740</name>
</gene>
<dbReference type="EMBL" id="GL988047">
    <property type="protein sequence ID" value="EGS17634.1"/>
    <property type="molecule type" value="Genomic_DNA"/>
</dbReference>
<keyword evidence="7" id="KW-0067">ATP-binding</keyword>
<keyword evidence="9" id="KW-0539">Nucleus</keyword>
<feature type="region of interest" description="Disordered" evidence="10">
    <location>
        <begin position="1340"/>
        <end position="1437"/>
    </location>
</feature>
<evidence type="ECO:0000256" key="3">
    <source>
        <dbReference type="ARBA" id="ARBA00006914"/>
    </source>
</evidence>
<feature type="compositionally biased region" description="Polar residues" evidence="10">
    <location>
        <begin position="1458"/>
        <end position="1483"/>
    </location>
</feature>
<feature type="compositionally biased region" description="Acidic residues" evidence="10">
    <location>
        <begin position="58"/>
        <end position="85"/>
    </location>
</feature>